<dbReference type="NCBIfam" id="TIGR00254">
    <property type="entry name" value="GGDEF"/>
    <property type="match status" value="1"/>
</dbReference>
<dbReference type="PANTHER" id="PTHR45138:SF9">
    <property type="entry name" value="DIGUANYLATE CYCLASE DGCM-RELATED"/>
    <property type="match status" value="1"/>
</dbReference>
<name>W4Q6K5_9BACI</name>
<dbReference type="SUPFAM" id="SSF55781">
    <property type="entry name" value="GAF domain-like"/>
    <property type="match status" value="1"/>
</dbReference>
<organism evidence="3 4">
    <name type="scientific">Halalkalibacter wakoensis JCM 9140</name>
    <dbReference type="NCBI Taxonomy" id="1236970"/>
    <lineage>
        <taxon>Bacteria</taxon>
        <taxon>Bacillati</taxon>
        <taxon>Bacillota</taxon>
        <taxon>Bacilli</taxon>
        <taxon>Bacillales</taxon>
        <taxon>Bacillaceae</taxon>
        <taxon>Halalkalibacter</taxon>
    </lineage>
</organism>
<feature type="transmembrane region" description="Helical" evidence="1">
    <location>
        <begin position="22"/>
        <end position="40"/>
    </location>
</feature>
<dbReference type="InterPro" id="IPR029787">
    <property type="entry name" value="Nucleotide_cyclase"/>
</dbReference>
<feature type="transmembrane region" description="Helical" evidence="1">
    <location>
        <begin position="88"/>
        <end position="111"/>
    </location>
</feature>
<evidence type="ECO:0000256" key="1">
    <source>
        <dbReference type="SAM" id="Phobius"/>
    </source>
</evidence>
<feature type="transmembrane region" description="Helical" evidence="1">
    <location>
        <begin position="156"/>
        <end position="180"/>
    </location>
</feature>
<evidence type="ECO:0000313" key="3">
    <source>
        <dbReference type="EMBL" id="GAE27328.1"/>
    </source>
</evidence>
<dbReference type="Gene3D" id="3.30.450.40">
    <property type="match status" value="1"/>
</dbReference>
<dbReference type="Proteomes" id="UP000018890">
    <property type="component" value="Unassembled WGS sequence"/>
</dbReference>
<dbReference type="STRING" id="1236970.JCM9140_3462"/>
<keyword evidence="1" id="KW-1133">Transmembrane helix</keyword>
<dbReference type="OrthoDB" id="9759607at2"/>
<dbReference type="RefSeq" id="WP_034748406.1">
    <property type="nucleotide sequence ID" value="NZ_BAUT01000046.1"/>
</dbReference>
<dbReference type="PANTHER" id="PTHR45138">
    <property type="entry name" value="REGULATORY COMPONENTS OF SENSORY TRANSDUCTION SYSTEM"/>
    <property type="match status" value="1"/>
</dbReference>
<evidence type="ECO:0000259" key="2">
    <source>
        <dbReference type="PROSITE" id="PS50887"/>
    </source>
</evidence>
<dbReference type="InterPro" id="IPR050469">
    <property type="entry name" value="Diguanylate_Cyclase"/>
</dbReference>
<keyword evidence="4" id="KW-1185">Reference proteome</keyword>
<feature type="domain" description="GGDEF" evidence="2">
    <location>
        <begin position="404"/>
        <end position="551"/>
    </location>
</feature>
<sequence length="561" mass="63456">MVFLLTFLVQANTFAAFRSPEFLVFFALVILTAFFPLHYRNHTLTVFQWISLAVFIHYGFAFELLVTQLAVLAALMASGLKKKALYRVPLNSVIFMITSVSAATVFFLTGGQVGASFSLYEHGLAFFFYTAMFLISNHVCIYLARRYLFQIKKQHFLKGLSMELAAAGVFLPLVVVLIVLFDEVGIWAVVLSGIVFIGISIVLKVYNQSERMNHLLKEVTEFGYELNSSMSIDELMGKVRERLDYFLDWDQLYLYRVQDNQLSMMYMDQQSSAPVPIHLRTGDDFSRKVIDSKQMAIADERQQWMLTGKKFSPDLESILAIPLIHQKETKSVITIASKHEKAFRPHQVMIVEIIANMLSVAISNVQNYEKTKQESHHCPLTHLYNFRYFEEQLKKELDRIEEGETISLILLDLDHFKGINDTYGHQSGNDVLCEVANRLESVVPMHATVARYGGEEFVVLLPNCKEQVAYDVGLLIQQSLKTRSISVVNDLLDEGESIDIAVTASIGVASSDPLDEDEGVVDAISLIRRADRAMYNGAKQRGRDRVASFSDVEKIKNAATT</sequence>
<dbReference type="SMART" id="SM00267">
    <property type="entry name" value="GGDEF"/>
    <property type="match status" value="1"/>
</dbReference>
<proteinExistence type="predicted"/>
<dbReference type="InterPro" id="IPR043128">
    <property type="entry name" value="Rev_trsase/Diguanyl_cyclase"/>
</dbReference>
<dbReference type="FunFam" id="3.30.70.270:FF:000001">
    <property type="entry name" value="Diguanylate cyclase domain protein"/>
    <property type="match status" value="1"/>
</dbReference>
<evidence type="ECO:0000313" key="4">
    <source>
        <dbReference type="Proteomes" id="UP000018890"/>
    </source>
</evidence>
<dbReference type="InterPro" id="IPR003018">
    <property type="entry name" value="GAF"/>
</dbReference>
<gene>
    <name evidence="3" type="ORF">JCM9140_3462</name>
</gene>
<feature type="transmembrane region" description="Helical" evidence="1">
    <location>
        <begin position="186"/>
        <end position="206"/>
    </location>
</feature>
<protein>
    <submittedName>
        <fullName evidence="3">GGDEF domain protein</fullName>
    </submittedName>
</protein>
<dbReference type="Gene3D" id="3.30.70.270">
    <property type="match status" value="1"/>
</dbReference>
<feature type="transmembrane region" description="Helical" evidence="1">
    <location>
        <begin position="46"/>
        <end position="76"/>
    </location>
</feature>
<feature type="transmembrane region" description="Helical" evidence="1">
    <location>
        <begin position="123"/>
        <end position="144"/>
    </location>
</feature>
<dbReference type="SMART" id="SM00065">
    <property type="entry name" value="GAF"/>
    <property type="match status" value="1"/>
</dbReference>
<dbReference type="InterPro" id="IPR029016">
    <property type="entry name" value="GAF-like_dom_sf"/>
</dbReference>
<dbReference type="InterPro" id="IPR000160">
    <property type="entry name" value="GGDEF_dom"/>
</dbReference>
<comment type="caution">
    <text evidence="3">The sequence shown here is derived from an EMBL/GenBank/DDBJ whole genome shotgun (WGS) entry which is preliminary data.</text>
</comment>
<dbReference type="PROSITE" id="PS50887">
    <property type="entry name" value="GGDEF"/>
    <property type="match status" value="1"/>
</dbReference>
<dbReference type="GO" id="GO:0052621">
    <property type="term" value="F:diguanylate cyclase activity"/>
    <property type="evidence" value="ECO:0007669"/>
    <property type="project" value="TreeGrafter"/>
</dbReference>
<dbReference type="CDD" id="cd01949">
    <property type="entry name" value="GGDEF"/>
    <property type="match status" value="1"/>
</dbReference>
<dbReference type="SUPFAM" id="SSF55073">
    <property type="entry name" value="Nucleotide cyclase"/>
    <property type="match status" value="1"/>
</dbReference>
<dbReference type="AlphaFoldDB" id="W4Q6K5"/>
<dbReference type="EMBL" id="BAUT01000046">
    <property type="protein sequence ID" value="GAE27328.1"/>
    <property type="molecule type" value="Genomic_DNA"/>
</dbReference>
<keyword evidence="1" id="KW-0472">Membrane</keyword>
<accession>W4Q6K5</accession>
<keyword evidence="1" id="KW-0812">Transmembrane</keyword>
<dbReference type="Pfam" id="PF00990">
    <property type="entry name" value="GGDEF"/>
    <property type="match status" value="1"/>
</dbReference>
<reference evidence="3" key="1">
    <citation type="journal article" date="2014" name="Genome Announc.">
        <title>Draft Genome Sequences of Three Alkaliphilic Bacillus Strains, Bacillus wakoensis JCM 9140T, Bacillus akibai JCM 9157T, and Bacillus hemicellulosilyticus JCM 9152T.</title>
        <authorList>
            <person name="Yuki M."/>
            <person name="Oshima K."/>
            <person name="Suda W."/>
            <person name="Oshida Y."/>
            <person name="Kitamura K."/>
            <person name="Iida T."/>
            <person name="Hattori M."/>
            <person name="Ohkuma M."/>
        </authorList>
    </citation>
    <scope>NUCLEOTIDE SEQUENCE [LARGE SCALE GENOMIC DNA]</scope>
    <source>
        <strain evidence="3">JCM 9140</strain>
    </source>
</reference>